<dbReference type="InterPro" id="IPR010359">
    <property type="entry name" value="IrrE_HExxH"/>
</dbReference>
<evidence type="ECO:0000313" key="2">
    <source>
        <dbReference type="EMBL" id="GFG50181.1"/>
    </source>
</evidence>
<dbReference type="RefSeq" id="WP_234816499.1">
    <property type="nucleotide sequence ID" value="NZ_PDCP01000123.1"/>
</dbReference>
<proteinExistence type="predicted"/>
<dbReference type="AlphaFoldDB" id="A0A7I9VXK4"/>
<dbReference type="InterPro" id="IPR052345">
    <property type="entry name" value="Rad_response_metalloprotease"/>
</dbReference>
<dbReference type="EMBL" id="BLKS01000001">
    <property type="protein sequence ID" value="GFG50181.1"/>
    <property type="molecule type" value="Genomic_DNA"/>
</dbReference>
<evidence type="ECO:0000259" key="1">
    <source>
        <dbReference type="Pfam" id="PF06114"/>
    </source>
</evidence>
<comment type="caution">
    <text evidence="2">The sequence shown here is derived from an EMBL/GenBank/DDBJ whole genome shotgun (WGS) entry which is preliminary data.</text>
</comment>
<organism evidence="2 3">
    <name type="scientific">Mycolicibacterium agri</name>
    <name type="common">Mycobacterium agri</name>
    <dbReference type="NCBI Taxonomy" id="36811"/>
    <lineage>
        <taxon>Bacteria</taxon>
        <taxon>Bacillati</taxon>
        <taxon>Actinomycetota</taxon>
        <taxon>Actinomycetes</taxon>
        <taxon>Mycobacteriales</taxon>
        <taxon>Mycobacteriaceae</taxon>
        <taxon>Mycolicibacterium</taxon>
    </lineage>
</organism>
<dbReference type="Gene3D" id="1.10.10.2910">
    <property type="match status" value="1"/>
</dbReference>
<dbReference type="Proteomes" id="UP000465302">
    <property type="component" value="Unassembled WGS sequence"/>
</dbReference>
<evidence type="ECO:0000313" key="3">
    <source>
        <dbReference type="Proteomes" id="UP000465302"/>
    </source>
</evidence>
<sequence>MHKKHEREAPPHSVLGSLRALIPTHDRVAFAEALRVAEQQANKLLHLHGHPKLPIPAELIMELPKVTVEYTRHIVSGATFWHHHRQTWIIHLSRSDSPRRQRFTLAHEYKHIIDHGRHHLLYKGTRRTTAETQAERAADYFAGCLLVPRQLLKRAWHNGVTQTHRLAELFHVSEQAIEVRLRQCGLVHNKRRGLGSLALEDFPS</sequence>
<dbReference type="PANTHER" id="PTHR43236">
    <property type="entry name" value="ANTITOXIN HIGA1"/>
    <property type="match status" value="1"/>
</dbReference>
<name>A0A7I9VXK4_MYCAG</name>
<dbReference type="PANTHER" id="PTHR43236:SF2">
    <property type="entry name" value="BLL0069 PROTEIN"/>
    <property type="match status" value="1"/>
</dbReference>
<protein>
    <recommendedName>
        <fullName evidence="1">IrrE N-terminal-like domain-containing protein</fullName>
    </recommendedName>
</protein>
<accession>A0A7I9VXK4</accession>
<feature type="domain" description="IrrE N-terminal-like" evidence="1">
    <location>
        <begin position="76"/>
        <end position="181"/>
    </location>
</feature>
<dbReference type="Pfam" id="PF06114">
    <property type="entry name" value="Peptidase_M78"/>
    <property type="match status" value="1"/>
</dbReference>
<gene>
    <name evidence="2" type="ORF">MAGR_16220</name>
</gene>
<reference evidence="2 3" key="1">
    <citation type="journal article" date="2019" name="Emerg. Microbes Infect.">
        <title>Comprehensive subspecies identification of 175 nontuberculous mycobacteria species based on 7547 genomic profiles.</title>
        <authorList>
            <person name="Matsumoto Y."/>
            <person name="Kinjo T."/>
            <person name="Motooka D."/>
            <person name="Nabeya D."/>
            <person name="Jung N."/>
            <person name="Uechi K."/>
            <person name="Horii T."/>
            <person name="Iida T."/>
            <person name="Fujita J."/>
            <person name="Nakamura S."/>
        </authorList>
    </citation>
    <scope>NUCLEOTIDE SEQUENCE [LARGE SCALE GENOMIC DNA]</scope>
    <source>
        <strain evidence="2 3">JCM 6377</strain>
    </source>
</reference>